<comment type="caution">
    <text evidence="6">The sequence shown here is derived from an EMBL/GenBank/DDBJ whole genome shotgun (WGS) entry which is preliminary data.</text>
</comment>
<dbReference type="SUPFAM" id="SSF51905">
    <property type="entry name" value="FAD/NAD(P)-binding domain"/>
    <property type="match status" value="1"/>
</dbReference>
<evidence type="ECO:0000259" key="5">
    <source>
        <dbReference type="Pfam" id="PF01494"/>
    </source>
</evidence>
<keyword evidence="7" id="KW-1185">Reference proteome</keyword>
<dbReference type="RefSeq" id="WP_346176489.1">
    <property type="nucleotide sequence ID" value="NZ_BAAASD010000022.1"/>
</dbReference>
<dbReference type="PANTHER" id="PTHR43004:SF19">
    <property type="entry name" value="BINDING MONOOXYGENASE, PUTATIVE (JCVI)-RELATED"/>
    <property type="match status" value="1"/>
</dbReference>
<sequence length="602" mass="64167">MSPGDARMSPVRQHRPADAPRPREATHPRDHFDTQVLVVGAGPVGLTTAHELARHGVRVRLIDAAPGPAATSRALATHARTLETYDQMGVAAELLARGQRVEHFTLHQNGRRLIRLDTDYSRLPTRFPFTLMVDQVITEEVLRRACARHGVEVEWGVRLTGFEDLGTAVRARLRHADGGVAETRAGWLVGCDGGHSTVRKGLGLPLIGDSSETWLIADAQVDCDLPRDSIHWMRTRAGTVMMVPFPDPGKWRLLDTTDVEYGGGEAEDAAVARRFAAKIRAGTGRAARVHAPTWVSVFAIQQRMVPRMGAGRVFVAGDAAHVHSPASGQGMNTGVQDAVNLAWKLAAVIRGEAGPRLLDSYGAERVPVGERLLRSTRLATALVQLRSRTAAALLRAAFGLVGAVPPVKARLQRRIMGGMTALDLTYRTGPAVLGETAGTRVATVGPRRAAGSPGWRELTAELARPGWTLLAFATPDQHPSLCALAEAYGGYLSVRTVVPATSATGVPGPLADPGGRLRADLGTEPGGWLLIRPDGYAAARGTAADRPRDALAALGLRPVLHVVGPPASARPEQPARPPLPTRPQQPARPQHPARPDVLGGDS</sequence>
<keyword evidence="6" id="KW-0560">Oxidoreductase</keyword>
<accession>A0ABN3GLY9</accession>
<gene>
    <name evidence="6" type="ORF">GCM10010246_48320</name>
</gene>
<keyword evidence="6" id="KW-0503">Monooxygenase</keyword>
<dbReference type="InterPro" id="IPR002938">
    <property type="entry name" value="FAD-bd"/>
</dbReference>
<dbReference type="Proteomes" id="UP001500253">
    <property type="component" value="Unassembled WGS sequence"/>
</dbReference>
<dbReference type="Gene3D" id="3.50.50.60">
    <property type="entry name" value="FAD/NAD(P)-binding domain"/>
    <property type="match status" value="1"/>
</dbReference>
<keyword evidence="2" id="KW-0285">Flavoprotein</keyword>
<dbReference type="Gene3D" id="3.40.30.120">
    <property type="match status" value="1"/>
</dbReference>
<keyword evidence="3" id="KW-0274">FAD</keyword>
<evidence type="ECO:0000256" key="2">
    <source>
        <dbReference type="ARBA" id="ARBA00022630"/>
    </source>
</evidence>
<organism evidence="6 7">
    <name type="scientific">Streptomyces cuspidosporus</name>
    <dbReference type="NCBI Taxonomy" id="66882"/>
    <lineage>
        <taxon>Bacteria</taxon>
        <taxon>Bacillati</taxon>
        <taxon>Actinomycetota</taxon>
        <taxon>Actinomycetes</taxon>
        <taxon>Kitasatosporales</taxon>
        <taxon>Streptomycetaceae</taxon>
        <taxon>Streptomyces</taxon>
    </lineage>
</organism>
<protein>
    <submittedName>
        <fullName evidence="6">FAD-dependent monooxygenase</fullName>
    </submittedName>
</protein>
<dbReference type="GO" id="GO:0004497">
    <property type="term" value="F:monooxygenase activity"/>
    <property type="evidence" value="ECO:0007669"/>
    <property type="project" value="UniProtKB-KW"/>
</dbReference>
<dbReference type="InterPro" id="IPR036188">
    <property type="entry name" value="FAD/NAD-bd_sf"/>
</dbReference>
<evidence type="ECO:0000313" key="6">
    <source>
        <dbReference type="EMBL" id="GAA2353710.1"/>
    </source>
</evidence>
<dbReference type="InterPro" id="IPR050641">
    <property type="entry name" value="RIFMO-like"/>
</dbReference>
<evidence type="ECO:0000313" key="7">
    <source>
        <dbReference type="Proteomes" id="UP001500253"/>
    </source>
</evidence>
<evidence type="ECO:0000256" key="4">
    <source>
        <dbReference type="SAM" id="MobiDB-lite"/>
    </source>
</evidence>
<dbReference type="Pfam" id="PF01494">
    <property type="entry name" value="FAD_binding_3"/>
    <property type="match status" value="1"/>
</dbReference>
<evidence type="ECO:0000256" key="3">
    <source>
        <dbReference type="ARBA" id="ARBA00022827"/>
    </source>
</evidence>
<dbReference type="Gene3D" id="3.30.70.2450">
    <property type="match status" value="1"/>
</dbReference>
<dbReference type="PRINTS" id="PR00420">
    <property type="entry name" value="RNGMNOXGNASE"/>
</dbReference>
<feature type="compositionally biased region" description="Pro residues" evidence="4">
    <location>
        <begin position="574"/>
        <end position="583"/>
    </location>
</feature>
<feature type="region of interest" description="Disordered" evidence="4">
    <location>
        <begin position="1"/>
        <end position="33"/>
    </location>
</feature>
<reference evidence="6 7" key="1">
    <citation type="journal article" date="2019" name="Int. J. Syst. Evol. Microbiol.">
        <title>The Global Catalogue of Microorganisms (GCM) 10K type strain sequencing project: providing services to taxonomists for standard genome sequencing and annotation.</title>
        <authorList>
            <consortium name="The Broad Institute Genomics Platform"/>
            <consortium name="The Broad Institute Genome Sequencing Center for Infectious Disease"/>
            <person name="Wu L."/>
            <person name="Ma J."/>
        </authorList>
    </citation>
    <scope>NUCLEOTIDE SEQUENCE [LARGE SCALE GENOMIC DNA]</scope>
    <source>
        <strain evidence="6 7">JCM 4316</strain>
    </source>
</reference>
<name>A0ABN3GLY9_9ACTN</name>
<feature type="compositionally biased region" description="Basic and acidic residues" evidence="4">
    <location>
        <begin position="15"/>
        <end position="33"/>
    </location>
</feature>
<feature type="domain" description="FAD-binding" evidence="5">
    <location>
        <begin position="33"/>
        <end position="375"/>
    </location>
</feature>
<proteinExistence type="predicted"/>
<dbReference type="PANTHER" id="PTHR43004">
    <property type="entry name" value="TRK SYSTEM POTASSIUM UPTAKE PROTEIN"/>
    <property type="match status" value="1"/>
</dbReference>
<comment type="cofactor">
    <cofactor evidence="1">
        <name>FAD</name>
        <dbReference type="ChEBI" id="CHEBI:57692"/>
    </cofactor>
</comment>
<dbReference type="EMBL" id="BAAASD010000022">
    <property type="protein sequence ID" value="GAA2353710.1"/>
    <property type="molecule type" value="Genomic_DNA"/>
</dbReference>
<feature type="region of interest" description="Disordered" evidence="4">
    <location>
        <begin position="563"/>
        <end position="602"/>
    </location>
</feature>
<evidence type="ECO:0000256" key="1">
    <source>
        <dbReference type="ARBA" id="ARBA00001974"/>
    </source>
</evidence>